<dbReference type="Pfam" id="PF01810">
    <property type="entry name" value="LysE"/>
    <property type="match status" value="1"/>
</dbReference>
<feature type="transmembrane region" description="Helical" evidence="6">
    <location>
        <begin position="42"/>
        <end position="62"/>
    </location>
</feature>
<evidence type="ECO:0000313" key="7">
    <source>
        <dbReference type="EMBL" id="MBL3577516.1"/>
    </source>
</evidence>
<feature type="transmembrane region" description="Helical" evidence="6">
    <location>
        <begin position="74"/>
        <end position="92"/>
    </location>
</feature>
<reference evidence="8 9" key="1">
    <citation type="submission" date="2019-03" db="EMBL/GenBank/DDBJ databases">
        <title>Genomic Encyclopedia of Type Strains, Phase IV (KMG-IV): sequencing the most valuable type-strain genomes for metagenomic binning, comparative biology and taxonomic classification.</title>
        <authorList>
            <person name="Goeker M."/>
        </authorList>
    </citation>
    <scope>NUCLEOTIDE SEQUENCE [LARGE SCALE GENOMIC DNA]</scope>
    <source>
        <strain evidence="8 9">JA181</strain>
    </source>
</reference>
<evidence type="ECO:0000256" key="2">
    <source>
        <dbReference type="ARBA" id="ARBA00022475"/>
    </source>
</evidence>
<keyword evidence="10" id="KW-1185">Reference proteome</keyword>
<evidence type="ECO:0000256" key="4">
    <source>
        <dbReference type="ARBA" id="ARBA00022989"/>
    </source>
</evidence>
<keyword evidence="4 6" id="KW-1133">Transmembrane helix</keyword>
<comment type="subcellular location">
    <subcellularLocation>
        <location evidence="1">Cell membrane</location>
        <topology evidence="1">Multi-pass membrane protein</topology>
    </subcellularLocation>
</comment>
<feature type="transmembrane region" description="Helical" evidence="6">
    <location>
        <begin position="139"/>
        <end position="167"/>
    </location>
</feature>
<organism evidence="8 9">
    <name type="scientific">Rhodovulum visakhapatnamense</name>
    <dbReference type="NCBI Taxonomy" id="364297"/>
    <lineage>
        <taxon>Bacteria</taxon>
        <taxon>Pseudomonadati</taxon>
        <taxon>Pseudomonadota</taxon>
        <taxon>Alphaproteobacteria</taxon>
        <taxon>Rhodobacterales</taxon>
        <taxon>Paracoccaceae</taxon>
        <taxon>Rhodovulum</taxon>
    </lineage>
</organism>
<protein>
    <submittedName>
        <fullName evidence="7">LysE family translocator</fullName>
    </submittedName>
    <submittedName>
        <fullName evidence="8">Threonine/homoserine/homoserine lactone efflux protein</fullName>
    </submittedName>
</protein>
<dbReference type="Proteomes" id="UP000295484">
    <property type="component" value="Unassembled WGS sequence"/>
</dbReference>
<feature type="transmembrane region" description="Helical" evidence="6">
    <location>
        <begin position="179"/>
        <end position="197"/>
    </location>
</feature>
<gene>
    <name evidence="8" type="ORF">EV657_10968</name>
    <name evidence="7" type="ORF">JMJ92_04990</name>
</gene>
<evidence type="ECO:0000256" key="6">
    <source>
        <dbReference type="SAM" id="Phobius"/>
    </source>
</evidence>
<proteinExistence type="predicted"/>
<accession>A0A4R8G2D0</accession>
<dbReference type="EMBL" id="JAESIL010000014">
    <property type="protein sequence ID" value="MBL3577516.1"/>
    <property type="molecule type" value="Genomic_DNA"/>
</dbReference>
<keyword evidence="2" id="KW-1003">Cell membrane</keyword>
<name>A0A4R8G2D0_9RHOB</name>
<reference evidence="10" key="2">
    <citation type="submission" date="2021-01" db="EMBL/GenBank/DDBJ databases">
        <title>Draft genomes of Rhodovulum sulfidophilum.</title>
        <authorList>
            <person name="Guzman M.S."/>
        </authorList>
    </citation>
    <scope>NUCLEOTIDE SEQUENCE [LARGE SCALE GENOMIC DNA]</scope>
    <source>
        <strain evidence="10">AB19</strain>
    </source>
</reference>
<sequence length="198" mass="21198">MDDFDLLLALGAFALVASITPGPNNLMLMASGANFGLRRSLPHILGVALGFVAMIVLVGLGAMRAFEAWPGLRVALTWVGTAYLVWLAWKIARAAPPAPDAAPGRPMTFWQAAAFQWVNPKGWTMSLAALTLYAPGQEIAGVLLVAAAFAAVSLPATGLWTVLGTRIRRVLTRPERLRLFNRTMAVLLLGSLVPVFLH</sequence>
<dbReference type="PANTHER" id="PTHR30086">
    <property type="entry name" value="ARGININE EXPORTER PROTEIN ARGO"/>
    <property type="match status" value="1"/>
</dbReference>
<evidence type="ECO:0000256" key="5">
    <source>
        <dbReference type="ARBA" id="ARBA00023136"/>
    </source>
</evidence>
<dbReference type="GO" id="GO:0015171">
    <property type="term" value="F:amino acid transmembrane transporter activity"/>
    <property type="evidence" value="ECO:0007669"/>
    <property type="project" value="TreeGrafter"/>
</dbReference>
<keyword evidence="5 6" id="KW-0472">Membrane</keyword>
<dbReference type="RefSeq" id="WP_075786194.1">
    <property type="nucleotide sequence ID" value="NZ_JAESIL010000014.1"/>
</dbReference>
<reference evidence="7" key="3">
    <citation type="submission" date="2021-01" db="EMBL/GenBank/DDBJ databases">
        <authorList>
            <person name="Guzman M.S."/>
        </authorList>
    </citation>
    <scope>NUCLEOTIDE SEQUENCE</scope>
    <source>
        <strain evidence="7">AB19</strain>
    </source>
</reference>
<evidence type="ECO:0000313" key="10">
    <source>
        <dbReference type="Proteomes" id="UP000635853"/>
    </source>
</evidence>
<evidence type="ECO:0000313" key="9">
    <source>
        <dbReference type="Proteomes" id="UP000295484"/>
    </source>
</evidence>
<dbReference type="AlphaFoldDB" id="A0A4R8G2D0"/>
<evidence type="ECO:0000256" key="3">
    <source>
        <dbReference type="ARBA" id="ARBA00022692"/>
    </source>
</evidence>
<evidence type="ECO:0000256" key="1">
    <source>
        <dbReference type="ARBA" id="ARBA00004651"/>
    </source>
</evidence>
<dbReference type="PANTHER" id="PTHR30086:SF20">
    <property type="entry name" value="ARGININE EXPORTER PROTEIN ARGO-RELATED"/>
    <property type="match status" value="1"/>
</dbReference>
<comment type="caution">
    <text evidence="8">The sequence shown here is derived from an EMBL/GenBank/DDBJ whole genome shotgun (WGS) entry which is preliminary data.</text>
</comment>
<evidence type="ECO:0000313" key="8">
    <source>
        <dbReference type="EMBL" id="TDX29247.1"/>
    </source>
</evidence>
<keyword evidence="3 6" id="KW-0812">Transmembrane</keyword>
<dbReference type="GO" id="GO:0005886">
    <property type="term" value="C:plasma membrane"/>
    <property type="evidence" value="ECO:0007669"/>
    <property type="project" value="UniProtKB-SubCell"/>
</dbReference>
<dbReference type="EMBL" id="SOEB01000009">
    <property type="protein sequence ID" value="TDX29247.1"/>
    <property type="molecule type" value="Genomic_DNA"/>
</dbReference>
<dbReference type="GO" id="GO:0033228">
    <property type="term" value="P:cysteine export across plasma membrane"/>
    <property type="evidence" value="ECO:0007669"/>
    <property type="project" value="TreeGrafter"/>
</dbReference>
<dbReference type="InterPro" id="IPR001123">
    <property type="entry name" value="LeuE-type"/>
</dbReference>
<dbReference type="Proteomes" id="UP000635853">
    <property type="component" value="Unassembled WGS sequence"/>
</dbReference>